<protein>
    <submittedName>
        <fullName evidence="1">Uncharacterized protein</fullName>
    </submittedName>
</protein>
<dbReference type="Proteomes" id="UP001609376">
    <property type="component" value="Unassembled WGS sequence"/>
</dbReference>
<accession>A0ABW7LGS3</accession>
<dbReference type="EMBL" id="JBIMPR010000003">
    <property type="protein sequence ID" value="MFH5773544.1"/>
    <property type="molecule type" value="Genomic_DNA"/>
</dbReference>
<organism evidence="1 2">
    <name type="scientific">Paracoccus broussonetiae subsp. drimophilus</name>
    <dbReference type="NCBI Taxonomy" id="3373869"/>
    <lineage>
        <taxon>Bacteria</taxon>
        <taxon>Pseudomonadati</taxon>
        <taxon>Pseudomonadota</taxon>
        <taxon>Alphaproteobacteria</taxon>
        <taxon>Rhodobacterales</taxon>
        <taxon>Paracoccaceae</taxon>
        <taxon>Paracoccus</taxon>
        <taxon>Paracoccus broussonetiae</taxon>
    </lineage>
</organism>
<name>A0ABW7LGS3_9RHOB</name>
<reference evidence="1 2" key="1">
    <citation type="submission" date="2024-10" db="EMBL/GenBank/DDBJ databases">
        <title>Paracoccus drimophilus sp. nov., a novel bacterium from corn roots in Hunan.</title>
        <authorList>
            <person name="Li X."/>
        </authorList>
    </citation>
    <scope>NUCLEOTIDE SEQUENCE [LARGE SCALE GENOMIC DNA]</scope>
    <source>
        <strain evidence="1 2">NGMCC 1.201697</strain>
    </source>
</reference>
<proteinExistence type="predicted"/>
<dbReference type="RefSeq" id="WP_395132395.1">
    <property type="nucleotide sequence ID" value="NZ_JBIMPR010000003.1"/>
</dbReference>
<evidence type="ECO:0000313" key="2">
    <source>
        <dbReference type="Proteomes" id="UP001609376"/>
    </source>
</evidence>
<comment type="caution">
    <text evidence="1">The sequence shown here is derived from an EMBL/GenBank/DDBJ whole genome shotgun (WGS) entry which is preliminary data.</text>
</comment>
<sequence>MTTNPPRDDAPETIWILPAHHDGQRGWPAQITTPDFYGAVEYRRADTPARAGTWTPTHRHVKRGTEYQEMARGMLQTDVPLSDYAELVAYRGNDGEWWFRPPSEFDDGRFAAMSQPEPDPVAWQGPGEKPHRYSPDLMAGGDDCRHCGHGWDAHQPATPPAAPTDTALVEAAHRFEKALRYSIQLNRHDPTQISRPHDFVTTGDFHALAAALASRAAPPEAQVTVAEAARVLLDQMDNIWSSDMSTATDNARQKAKRDGHKYRVIDREGFRAALRALAGEGEA</sequence>
<keyword evidence="2" id="KW-1185">Reference proteome</keyword>
<gene>
    <name evidence="1" type="ORF">ACHFJ0_04775</name>
</gene>
<evidence type="ECO:0000313" key="1">
    <source>
        <dbReference type="EMBL" id="MFH5773544.1"/>
    </source>
</evidence>